<dbReference type="Gene3D" id="3.30.230.10">
    <property type="match status" value="1"/>
</dbReference>
<dbReference type="SUPFAM" id="SSF54211">
    <property type="entry name" value="Ribosomal protein S5 domain 2-like"/>
    <property type="match status" value="1"/>
</dbReference>
<reference evidence="2" key="1">
    <citation type="journal article" date="2020" name="mSystems">
        <title>Genome- and Community-Level Interaction Insights into Carbon Utilization and Element Cycling Functions of Hydrothermarchaeota in Hydrothermal Sediment.</title>
        <authorList>
            <person name="Zhou Z."/>
            <person name="Liu Y."/>
            <person name="Xu W."/>
            <person name="Pan J."/>
            <person name="Luo Z.H."/>
            <person name="Li M."/>
        </authorList>
    </citation>
    <scope>NUCLEOTIDE SEQUENCE [LARGE SCALE GENOMIC DNA]</scope>
    <source>
        <strain evidence="2">SpSt-1233</strain>
    </source>
</reference>
<keyword evidence="1" id="KW-1133">Transmembrane helix</keyword>
<keyword evidence="1" id="KW-0812">Transmembrane</keyword>
<sequence>MKRADGAFQELYSRFESGNAEPGTIEAAALLLDHVISRFQESYYRPHLERTVQLLTASLDPARADLLGHDALQALSRALEKIRELVPESTRETIKAAAQTVHASLAKRHLAAGDEEGARTHLEFASRADIPAEIETMRRDIESAAPKPGSGTLFIPLVQQPLKSLPSLIGGRMIRGELEIEMTGEWSILHRRKPVVAFGGKILESQGPFALQLRAAADAADHIFIHDNGQRELARLPRQYLYSFSGPGADTARAYTGGSAGLGFALLTLDKLDALGFRRRQRRLKGRIAVTGYLGPEGSVLPVDNAGIAEKLKTVFFSACTHFVIPEENRAAAARALERLNEEFPARRLELVTVASVEEAYRDDRIFQPAQVQAGSVALRKMGRRRKYLVAASALLIAAVVMLLLIPPIFTKEISRFYVEKDVLYFVNRFGVVFDTFTPGYHIYKCENKEPGLPPGLVLHKKDSPPAYAYNGFIEDVVAGGKKEFVFIALAVDPTAKNPVGRIHIHVLSDTREELMRITLSDTLRMLEEGDLVEHTKVNLLWNGLHDFDRDGRKELYIVARNYILSPTAAHCITLEDRSAQTFAHYGHFNALRILDYNGDGRDELVFAGVHGDPLDRGIVCVLDPLHMQGTTPTNLDPSFIEFQNDAALLYIMFPRTVMCELLEGGCSRPHAMTINPEGGGVVWFGVQEGRTSLRYYFDDSWNCTRVEPITTYESLYRALRKTHDLRTLEEYMEELCGKVRYWDKDRHYWVAAPP</sequence>
<dbReference type="EMBL" id="DSEC01000219">
    <property type="protein sequence ID" value="HER43421.1"/>
    <property type="molecule type" value="Genomic_DNA"/>
</dbReference>
<gene>
    <name evidence="2" type="ORF">ENO08_03070</name>
</gene>
<proteinExistence type="predicted"/>
<keyword evidence="1" id="KW-0472">Membrane</keyword>
<dbReference type="InterPro" id="IPR028994">
    <property type="entry name" value="Integrin_alpha_N"/>
</dbReference>
<comment type="caution">
    <text evidence="2">The sequence shown here is derived from an EMBL/GenBank/DDBJ whole genome shotgun (WGS) entry which is preliminary data.</text>
</comment>
<dbReference type="AlphaFoldDB" id="A0A7V2AUB8"/>
<feature type="transmembrane region" description="Helical" evidence="1">
    <location>
        <begin position="388"/>
        <end position="410"/>
    </location>
</feature>
<protein>
    <submittedName>
        <fullName evidence="2">VCBS repeat-containing protein</fullName>
    </submittedName>
</protein>
<accession>A0A7V2AUB8</accession>
<dbReference type="InterPro" id="IPR020568">
    <property type="entry name" value="Ribosomal_Su5_D2-typ_SF"/>
</dbReference>
<dbReference type="Proteomes" id="UP000886069">
    <property type="component" value="Unassembled WGS sequence"/>
</dbReference>
<evidence type="ECO:0000256" key="1">
    <source>
        <dbReference type="SAM" id="Phobius"/>
    </source>
</evidence>
<evidence type="ECO:0000313" key="2">
    <source>
        <dbReference type="EMBL" id="HER43421.1"/>
    </source>
</evidence>
<organism evidence="2">
    <name type="scientific">Eiseniibacteriota bacterium</name>
    <dbReference type="NCBI Taxonomy" id="2212470"/>
    <lineage>
        <taxon>Bacteria</taxon>
        <taxon>Candidatus Eiseniibacteriota</taxon>
    </lineage>
</organism>
<name>A0A7V2AUB8_UNCEI</name>
<dbReference type="InterPro" id="IPR014721">
    <property type="entry name" value="Ribsml_uS5_D2-typ_fold_subgr"/>
</dbReference>
<dbReference type="SUPFAM" id="SSF69318">
    <property type="entry name" value="Integrin alpha N-terminal domain"/>
    <property type="match status" value="1"/>
</dbReference>